<evidence type="ECO:0000256" key="1">
    <source>
        <dbReference type="SAM" id="Phobius"/>
    </source>
</evidence>
<keyword evidence="1" id="KW-0472">Membrane</keyword>
<dbReference type="OrthoDB" id="67716at2759"/>
<evidence type="ECO:0000313" key="3">
    <source>
        <dbReference type="Proteomes" id="UP000886595"/>
    </source>
</evidence>
<keyword evidence="1" id="KW-0812">Transmembrane</keyword>
<comment type="caution">
    <text evidence="2">The sequence shown here is derived from an EMBL/GenBank/DDBJ whole genome shotgun (WGS) entry which is preliminary data.</text>
</comment>
<organism evidence="2 3">
    <name type="scientific">Brassica carinata</name>
    <name type="common">Ethiopian mustard</name>
    <name type="synonym">Abyssinian cabbage</name>
    <dbReference type="NCBI Taxonomy" id="52824"/>
    <lineage>
        <taxon>Eukaryota</taxon>
        <taxon>Viridiplantae</taxon>
        <taxon>Streptophyta</taxon>
        <taxon>Embryophyta</taxon>
        <taxon>Tracheophyta</taxon>
        <taxon>Spermatophyta</taxon>
        <taxon>Magnoliopsida</taxon>
        <taxon>eudicotyledons</taxon>
        <taxon>Gunneridae</taxon>
        <taxon>Pentapetalae</taxon>
        <taxon>rosids</taxon>
        <taxon>malvids</taxon>
        <taxon>Brassicales</taxon>
        <taxon>Brassicaceae</taxon>
        <taxon>Brassiceae</taxon>
        <taxon>Brassica</taxon>
    </lineage>
</organism>
<name>A0A8X8AMJ7_BRACI</name>
<keyword evidence="3" id="KW-1185">Reference proteome</keyword>
<feature type="transmembrane region" description="Helical" evidence="1">
    <location>
        <begin position="58"/>
        <end position="80"/>
    </location>
</feature>
<gene>
    <name evidence="2" type="ORF">Bca52824_028203</name>
</gene>
<accession>A0A8X8AMJ7</accession>
<protein>
    <submittedName>
        <fullName evidence="2">Uncharacterized protein</fullName>
    </submittedName>
</protein>
<proteinExistence type="predicted"/>
<dbReference type="EMBL" id="JAAMPC010000006">
    <property type="protein sequence ID" value="KAG2308455.1"/>
    <property type="molecule type" value="Genomic_DNA"/>
</dbReference>
<evidence type="ECO:0000313" key="2">
    <source>
        <dbReference type="EMBL" id="KAG2308455.1"/>
    </source>
</evidence>
<sequence>MYCAIDSEDNRCIVLPSSSEEDYASSCVIGEPPISFVWRINQTSSNILERSASGPLAFFLYTLAPSVIVYVLSLSNALAYKSGSVFHLIHVVVDVRPYLNEAQVTSVTASHGFLFLGRSDGCVSCFKPFLLLRNHHQVD</sequence>
<dbReference type="AlphaFoldDB" id="A0A8X8AMJ7"/>
<reference evidence="2 3" key="1">
    <citation type="submission" date="2020-02" db="EMBL/GenBank/DDBJ databases">
        <authorList>
            <person name="Ma Q."/>
            <person name="Huang Y."/>
            <person name="Song X."/>
            <person name="Pei D."/>
        </authorList>
    </citation>
    <scope>NUCLEOTIDE SEQUENCE [LARGE SCALE GENOMIC DNA]</scope>
    <source>
        <strain evidence="2">Sxm20200214</strain>
        <tissue evidence="2">Leaf</tissue>
    </source>
</reference>
<keyword evidence="1" id="KW-1133">Transmembrane helix</keyword>
<dbReference type="Proteomes" id="UP000886595">
    <property type="component" value="Unassembled WGS sequence"/>
</dbReference>